<dbReference type="Pfam" id="PF00513">
    <property type="entry name" value="Late_protein_L2"/>
    <property type="match status" value="1"/>
</dbReference>
<evidence type="ECO:0000256" key="11">
    <source>
        <dbReference type="ARBA" id="ARBA00023120"/>
    </source>
</evidence>
<keyword evidence="13 15" id="KW-1015">Disulfide bond</keyword>
<evidence type="ECO:0000256" key="9">
    <source>
        <dbReference type="ARBA" id="ARBA00022952"/>
    </source>
</evidence>
<dbReference type="EMBL" id="KY853656">
    <property type="protein sequence ID" value="AST11852.1"/>
    <property type="molecule type" value="Genomic_DNA"/>
</dbReference>
<evidence type="ECO:0000256" key="2">
    <source>
        <dbReference type="ARBA" id="ARBA00022553"/>
    </source>
</evidence>
<keyword evidence="5 15" id="KW-0945">Host-virus interaction</keyword>
<dbReference type="GO" id="GO:0003677">
    <property type="term" value="F:DNA binding"/>
    <property type="evidence" value="ECO:0007669"/>
    <property type="project" value="UniProtKB-UniRule"/>
</dbReference>
<dbReference type="GO" id="GO:0019028">
    <property type="term" value="C:viral capsid"/>
    <property type="evidence" value="ECO:0007669"/>
    <property type="project" value="UniProtKB-UniRule"/>
</dbReference>
<evidence type="ECO:0000256" key="6">
    <source>
        <dbReference type="ARBA" id="ARBA00022812"/>
    </source>
</evidence>
<dbReference type="GO" id="GO:0075732">
    <property type="term" value="P:viral penetration into host nucleus"/>
    <property type="evidence" value="ECO:0007669"/>
    <property type="project" value="UniProtKB-KW"/>
</dbReference>
<keyword evidence="3 15" id="KW-0167">Capsid protein</keyword>
<keyword evidence="10" id="KW-1039">Host endosome</keyword>
<feature type="disulfide bond" evidence="15">
    <location>
        <begin position="19"/>
        <end position="25"/>
    </location>
</feature>
<name>A0A223FRE3_9PAPI</name>
<evidence type="ECO:0000256" key="15">
    <source>
        <dbReference type="HAMAP-Rule" id="MF_04003"/>
    </source>
</evidence>
<comment type="function">
    <text evidence="15">Minor protein of the capsid that localizes along the inner surface of the virion, within the central cavities beneath the L1 pentamers. Plays a role in capsid stabilization through interaction with the major capsid protein L1. Once the virion enters the host cell, L2 escorts the genomic DNA into the nucleus by promoting escape from the endosomal compartments and traffic through the host Golgi network. Mechanistically, the C-terminus of L2 possesses a cell-penetrating peptide that protudes from the host endosome, interacts with host cytoplasmic retromer cargo and thereby mediates the capsid delivery to the host trans-Golgi network. Plays a role through its interaction with host dynein in the intracellular microtubule-dependent transport of viral capsid toward the nucleus. Mediates the viral genome import into the nucleus through binding to host importins. Once within the nucleus, L2 localizes viral genomes to host PML bodies in order to activate early gene expression for establishment of infection. Later on, promotes late gene expression by interacting with the viral E2 protein and by inhibiting its transcriptional activation functions. During virion assembly, encapsidates the genome by direct interaction with the viral DNA.</text>
</comment>
<dbReference type="GO" id="GO:0005198">
    <property type="term" value="F:structural molecule activity"/>
    <property type="evidence" value="ECO:0007669"/>
    <property type="project" value="UniProtKB-UniRule"/>
</dbReference>
<dbReference type="GO" id="GO:0046718">
    <property type="term" value="P:symbiont entry into host cell"/>
    <property type="evidence" value="ECO:0007669"/>
    <property type="project" value="UniProtKB-KW"/>
</dbReference>
<keyword evidence="11 15" id="KW-1176">Cytoplasmic inwards viral transport</keyword>
<dbReference type="HAMAP" id="MF_04003">
    <property type="entry name" value="PPV_L2"/>
    <property type="match status" value="1"/>
</dbReference>
<dbReference type="GO" id="GO:0075521">
    <property type="term" value="P:microtubule-dependent intracellular transport of viral material towards nucleus"/>
    <property type="evidence" value="ECO:0007669"/>
    <property type="project" value="UniProtKB-UniRule"/>
</dbReference>
<keyword evidence="9 15" id="KW-1177">Microtubular inwards viral transport</keyword>
<comment type="PTM">
    <text evidence="15">Highly phosphorylated.</text>
</comment>
<evidence type="ECO:0000256" key="4">
    <source>
        <dbReference type="ARBA" id="ARBA00022562"/>
    </source>
</evidence>
<comment type="caution">
    <text evidence="15">Lacks conserved residue(s) required for the propagation of feature annotation.</text>
</comment>
<reference evidence="16" key="1">
    <citation type="journal article" date="2017" name="Vet. Microbiol.">
        <title>Genomic characterisation of Felis catus papillomavirus type 5 with proposed classification within a new papillomavirus genus.</title>
        <authorList>
            <person name="Munday J.S."/>
            <person name="Dittmer K.E."/>
            <person name="Thomson N.A."/>
            <person name="Hills S.F."/>
            <person name="Laurie R.E."/>
        </authorList>
    </citation>
    <scope>NUCLEOTIDE SEQUENCE [LARGE SCALE GENOMIC DNA]</scope>
</reference>
<keyword evidence="6" id="KW-1040">Host Golgi apparatus</keyword>
<feature type="short sequence motif" description="Nuclear localization signal" evidence="15">
    <location>
        <begin position="484"/>
        <end position="492"/>
    </location>
</feature>
<keyword evidence="14 15" id="KW-1160">Virus entry into host cell</keyword>
<dbReference type="InterPro" id="IPR000784">
    <property type="entry name" value="Late_L2"/>
</dbReference>
<comment type="similarity">
    <text evidence="15">Belongs to the papillomaviridae L2 protein family.</text>
</comment>
<evidence type="ECO:0000256" key="14">
    <source>
        <dbReference type="ARBA" id="ARBA00023296"/>
    </source>
</evidence>
<keyword evidence="7 15" id="KW-0946">Virion</keyword>
<keyword evidence="12 15" id="KW-0238">DNA-binding</keyword>
<protein>
    <recommendedName>
        <fullName evidence="15">Minor capsid protein L2</fullName>
    </recommendedName>
</protein>
<dbReference type="GO" id="GO:0043657">
    <property type="term" value="C:host cell"/>
    <property type="evidence" value="ECO:0007669"/>
    <property type="project" value="GOC"/>
</dbReference>
<evidence type="ECO:0000256" key="8">
    <source>
        <dbReference type="ARBA" id="ARBA00022921"/>
    </source>
</evidence>
<keyword evidence="4 15" id="KW-1048">Host nucleus</keyword>
<evidence type="ECO:0000256" key="1">
    <source>
        <dbReference type="ARBA" id="ARBA00022524"/>
    </source>
</evidence>
<proteinExistence type="inferred from homology"/>
<dbReference type="Proteomes" id="UP000217300">
    <property type="component" value="Segment"/>
</dbReference>
<evidence type="ECO:0000256" key="10">
    <source>
        <dbReference type="ARBA" id="ARBA00023046"/>
    </source>
</evidence>
<evidence type="ECO:0000256" key="5">
    <source>
        <dbReference type="ARBA" id="ARBA00022581"/>
    </source>
</evidence>
<organism evidence="16">
    <name type="scientific">Felis catus papillomavirus type 5</name>
    <dbReference type="NCBI Taxonomy" id="2025339"/>
    <lineage>
        <taxon>Viruses</taxon>
        <taxon>Monodnaviria</taxon>
        <taxon>Shotokuvirae</taxon>
        <taxon>Cossaviricota</taxon>
        <taxon>Papovaviricetes</taxon>
        <taxon>Zurhausenvirales</taxon>
        <taxon>Papillomaviridae</taxon>
    </lineage>
</organism>
<comment type="subunit">
    <text evidence="15">Interacts with major capsid protein L1. Interacts with E2; this interaction inhibits E2 transcriptional activity but not the DNA replication function E2. Interacts with host HSPA8; this interaction is required for L2 nuclear translocation. Interacts with host importins KPNB2 and KPNB3. Forms a complex with importin alpha2-beta1 heterodimers via interaction with the importin alpha2 adapter. Interacts with host DYNLT1; this interaction is essential for virus intracellular transport during entry. Interacts (via C-terminus) with host retromer subunits VPS35 AND VPS29.</text>
</comment>
<gene>
    <name evidence="15" type="primary">L2</name>
</gene>
<evidence type="ECO:0000256" key="3">
    <source>
        <dbReference type="ARBA" id="ARBA00022561"/>
    </source>
</evidence>
<evidence type="ECO:0000256" key="12">
    <source>
        <dbReference type="ARBA" id="ARBA00023125"/>
    </source>
</evidence>
<sequence length="494" mass="52569">MYPAKRRKRDTASNLYKHCLLGGDCVPDVVNKFEHKTPADKILQVGASVTYFGGLGIGTGKGTGGGTGYTPLGGGGGGVRVGGATRPLRPTIPIDPLGAVDINTGAVDIVPAVGEETSSIIPLEDVTGSNLPEVNVTGVVDTPASGGPSVSTTETETAILEVGPSGSGAPRQRISRQQYNNPLFTPLTQSTPNVGESTLGDSVLVGFSSGTTVGGEFEEIELQDFTGPRTSTPKENDSGGILQRAKELYHRRIKQVEVSEPAFLGRPGTLVEYGFENPAYDPDETLTFEVPESPRAAPHSDFQDIGVLGRVRYGLGQGGRLRVSRQAGRNTVRLRSGTRIGERVHFYTDLSSVRESIEMSVLGEQSGDLSVVLSEGDGTLVVSSSDVGRSEEELLLDELQEDFSGGQLTFVSERGQTTVVSLPSYENIDVSFVVPSDFSGGVIVSHAGEDEGEWSGSIPSWPVMPPIIFDPETSTFDLHPSLHRHRRKRRHIGL</sequence>
<keyword evidence="2 15" id="KW-0597">Phosphoprotein</keyword>
<evidence type="ECO:0000256" key="13">
    <source>
        <dbReference type="ARBA" id="ARBA00023157"/>
    </source>
</evidence>
<accession>A0A223FRE3</accession>
<dbReference type="GO" id="GO:0042025">
    <property type="term" value="C:host cell nucleus"/>
    <property type="evidence" value="ECO:0007669"/>
    <property type="project" value="UniProtKB-SubCell"/>
</dbReference>
<dbReference type="OrthoDB" id="8047at10239"/>
<keyword evidence="8 15" id="KW-0426">Late protein</keyword>
<evidence type="ECO:0000313" key="16">
    <source>
        <dbReference type="EMBL" id="AST11852.1"/>
    </source>
</evidence>
<comment type="subcellular location">
    <subcellularLocation>
        <location evidence="15">Virion</location>
    </subcellularLocation>
    <subcellularLocation>
        <location evidence="15">Host nucleus</location>
    </subcellularLocation>
</comment>
<keyword evidence="1 15" id="KW-1163">Viral penetration into host nucleus</keyword>
<evidence type="ECO:0000256" key="7">
    <source>
        <dbReference type="ARBA" id="ARBA00022844"/>
    </source>
</evidence>